<dbReference type="PANTHER" id="PTHR11319">
    <property type="entry name" value="G PROTEIN-COUPLED RECEPTOR-RELATED"/>
    <property type="match status" value="1"/>
</dbReference>
<keyword evidence="5 10" id="KW-0732">Signal</keyword>
<keyword evidence="4" id="KW-0964">Secreted</keyword>
<feature type="chain" id="PRO_5032577423" evidence="10">
    <location>
        <begin position="27"/>
        <end position="1230"/>
    </location>
</feature>
<evidence type="ECO:0000256" key="4">
    <source>
        <dbReference type="ARBA" id="ARBA00022525"/>
    </source>
</evidence>
<evidence type="ECO:0000256" key="3">
    <source>
        <dbReference type="ARBA" id="ARBA00004613"/>
    </source>
</evidence>
<keyword evidence="9" id="KW-0812">Transmembrane</keyword>
<evidence type="ECO:0000313" key="12">
    <source>
        <dbReference type="Proteomes" id="UP000664859"/>
    </source>
</evidence>
<dbReference type="EMBL" id="JAFCMP010000301">
    <property type="protein sequence ID" value="KAG5181749.1"/>
    <property type="molecule type" value="Genomic_DNA"/>
</dbReference>
<feature type="transmembrane region" description="Helical" evidence="9">
    <location>
        <begin position="966"/>
        <end position="986"/>
    </location>
</feature>
<keyword evidence="7" id="KW-0998">Cell outer membrane</keyword>
<keyword evidence="12" id="KW-1185">Reference proteome</keyword>
<feature type="transmembrane region" description="Helical" evidence="9">
    <location>
        <begin position="920"/>
        <end position="945"/>
    </location>
</feature>
<evidence type="ECO:0000256" key="8">
    <source>
        <dbReference type="SAM" id="MobiDB-lite"/>
    </source>
</evidence>
<feature type="transmembrane region" description="Helical" evidence="9">
    <location>
        <begin position="871"/>
        <end position="893"/>
    </location>
</feature>
<evidence type="ECO:0000256" key="6">
    <source>
        <dbReference type="ARBA" id="ARBA00023136"/>
    </source>
</evidence>
<dbReference type="PANTHER" id="PTHR11319:SF35">
    <property type="entry name" value="OUTER MEMBRANE PROTEIN PMPC-RELATED"/>
    <property type="match status" value="1"/>
</dbReference>
<evidence type="ECO:0000256" key="5">
    <source>
        <dbReference type="ARBA" id="ARBA00022729"/>
    </source>
</evidence>
<keyword evidence="6 9" id="KW-0472">Membrane</keyword>
<comment type="caution">
    <text evidence="11">The sequence shown here is derived from an EMBL/GenBank/DDBJ whole genome shotgun (WGS) entry which is preliminary data.</text>
</comment>
<organism evidence="11 12">
    <name type="scientific">Tribonema minus</name>
    <dbReference type="NCBI Taxonomy" id="303371"/>
    <lineage>
        <taxon>Eukaryota</taxon>
        <taxon>Sar</taxon>
        <taxon>Stramenopiles</taxon>
        <taxon>Ochrophyta</taxon>
        <taxon>PX clade</taxon>
        <taxon>Xanthophyceae</taxon>
        <taxon>Tribonematales</taxon>
        <taxon>Tribonemataceae</taxon>
        <taxon>Tribonema</taxon>
    </lineage>
</organism>
<feature type="signal peptide" evidence="10">
    <location>
        <begin position="1"/>
        <end position="26"/>
    </location>
</feature>
<evidence type="ECO:0000256" key="9">
    <source>
        <dbReference type="SAM" id="Phobius"/>
    </source>
</evidence>
<dbReference type="AlphaFoldDB" id="A0A836CDK5"/>
<comment type="subcellular location">
    <subcellularLocation>
        <location evidence="1">Cell envelope</location>
    </subcellularLocation>
    <subcellularLocation>
        <location evidence="2">Cell outer membrane</location>
    </subcellularLocation>
    <subcellularLocation>
        <location evidence="3">Secreted</location>
    </subcellularLocation>
</comment>
<feature type="transmembrane region" description="Helical" evidence="9">
    <location>
        <begin position="1022"/>
        <end position="1044"/>
    </location>
</feature>
<dbReference type="GO" id="GO:0005576">
    <property type="term" value="C:extracellular region"/>
    <property type="evidence" value="ECO:0007669"/>
    <property type="project" value="UniProtKB-SubCell"/>
</dbReference>
<sequence>MSWNRTLSVTKLVLWALAALLMRAIAAPVTPVCKAPPRTINDHASAMKLTAAAACRHQTIKVKWRGFVNLTEPIIVAAGTTLEITGVGTDSEPAAISGQNKTQLLRVRKAAAVTLRNLRLRDGFVQTDGSDGGGAIRISGGGRLVLEACRFWFNQAVVHSSSSGSMSSGYPLSYSASSDSTLSDPTSSGSISSGGAIYNRGFVKCVSSAFANNNAAYGGAIDNYGTFTCSTSTFDFNTATDSGGAIFNDPGADFNCSTSTFRSNTATNFGGAIYNYGAIKCSTSNFVSNTVTNSGGAIYNDRGGNVDCSHLTFRSNTAPNYGGAIYNHRGGNFDCSHSTFRSNAAAKYGGAIINHHGSFNCSTSTFDFNTATGEAFDVSAHSGGAIYSNGDLTCSALMFRSNIATYGDGGAIYNQIGHVNCSNSTFASNIAENDGGAIYNSGDVNCIALTFTNNTAKHGGAVYIFDGNAHFTYLDFIGNNSTHYGGSIMMEEGAQLTCSECSFTQSRAIKGGAVYAVARSELWMSSVNIRYSQTLEDGAIFSAGRVTIDLSLFEHNSGGKGAGMYLERGATGVIHSTSFSNNTAAEAGGALHLAPLVTGVVESCEFFNNTSPVGGAASLDPVDNTRDFNISGCVFVSNAASVTAGGAIVQQGTSRLLGVNLDDCEFVNNVAQCCYAGMSNSGIDLPCMDASTGYGTGWSCCNKRQYLVVDSNDDHTCVTCDQSKLDCTAFGITVQKLSLAAGFWRETFDQEEIRKCWNAGACTDDNYSLLLPTDVYCSEGYTGPYCAVCAPGYASLPGYRCVECTSGATAVTITVLAVVALAILLLVWLLFSQSTGVGDGVDGAQTSGTAGAGLKLARIAVLLMQRFRIPIVVLQVLTQYISITGLTLPLQYLEFLRAVDFFSLDMRWLTSPGCAADINFYGRLLVTTLAPLAITALLFTPRFYLRIISRRRHVVAPKLRQVVARDVNAFLVFTFLIFSGVSLTIFETFGCDKLEYTGKSYLRADYSLECGDAKGLHTKYSIYAAFMIAVYPVGIPVLYASILWRSAVKQRDRMQLPSRLASASSFLWRPYKGRAFYWEPLECLRRLMLAGLLVFIMPGKPGQSAVACLFAFLTGMAYEQIHPHQQGMDKWLYTLGYGILFTSMFTSLLMQVHWVEGDSEKAIGSLLIALNVLLLVMALAQVALVYRGVRTAAGPLRQNSLFDQYSGSSQNAVGSSTTQIDDTSAPSPMS</sequence>
<evidence type="ECO:0000256" key="10">
    <source>
        <dbReference type="SAM" id="SignalP"/>
    </source>
</evidence>
<feature type="transmembrane region" description="Helical" evidence="9">
    <location>
        <begin position="1162"/>
        <end position="1186"/>
    </location>
</feature>
<dbReference type="InterPro" id="IPR011050">
    <property type="entry name" value="Pectin_lyase_fold/virulence"/>
</dbReference>
<dbReference type="Proteomes" id="UP000664859">
    <property type="component" value="Unassembled WGS sequence"/>
</dbReference>
<evidence type="ECO:0000256" key="1">
    <source>
        <dbReference type="ARBA" id="ARBA00004196"/>
    </source>
</evidence>
<dbReference type="NCBIfam" id="TIGR01376">
    <property type="entry name" value="POMP_repeat"/>
    <property type="match status" value="2"/>
</dbReference>
<reference evidence="11" key="1">
    <citation type="submission" date="2021-02" db="EMBL/GenBank/DDBJ databases">
        <title>First Annotated Genome of the Yellow-green Alga Tribonema minus.</title>
        <authorList>
            <person name="Mahan K.M."/>
        </authorList>
    </citation>
    <scope>NUCLEOTIDE SEQUENCE</scope>
    <source>
        <strain evidence="11">UTEX B ZZ1240</strain>
    </source>
</reference>
<protein>
    <submittedName>
        <fullName evidence="11">Uncharacterized protein</fullName>
    </submittedName>
</protein>
<dbReference type="OrthoDB" id="5985440at2759"/>
<feature type="transmembrane region" description="Helical" evidence="9">
    <location>
        <begin position="810"/>
        <end position="831"/>
    </location>
</feature>
<keyword evidence="9" id="KW-1133">Transmembrane helix</keyword>
<dbReference type="SUPFAM" id="SSF51126">
    <property type="entry name" value="Pectin lyase-like"/>
    <property type="match status" value="3"/>
</dbReference>
<evidence type="ECO:0000313" key="11">
    <source>
        <dbReference type="EMBL" id="KAG5181749.1"/>
    </source>
</evidence>
<dbReference type="InterPro" id="IPR006626">
    <property type="entry name" value="PbH1"/>
</dbReference>
<feature type="transmembrane region" description="Helical" evidence="9">
    <location>
        <begin position="1131"/>
        <end position="1150"/>
    </location>
</feature>
<dbReference type="Pfam" id="PF02415">
    <property type="entry name" value="Chlam_PMP"/>
    <property type="match status" value="5"/>
</dbReference>
<evidence type="ECO:0000256" key="2">
    <source>
        <dbReference type="ARBA" id="ARBA00004442"/>
    </source>
</evidence>
<proteinExistence type="predicted"/>
<dbReference type="InterPro" id="IPR003368">
    <property type="entry name" value="POMP_repeat"/>
</dbReference>
<gene>
    <name evidence="11" type="ORF">JKP88DRAFT_320820</name>
</gene>
<feature type="region of interest" description="Disordered" evidence="8">
    <location>
        <begin position="1207"/>
        <end position="1230"/>
    </location>
</feature>
<name>A0A836CDK5_9STRA</name>
<accession>A0A836CDK5</accession>
<dbReference type="SMART" id="SM00710">
    <property type="entry name" value="PbH1"/>
    <property type="match status" value="7"/>
</dbReference>
<evidence type="ECO:0000256" key="7">
    <source>
        <dbReference type="ARBA" id="ARBA00023237"/>
    </source>
</evidence>